<reference evidence="2 3" key="1">
    <citation type="submission" date="2020-01" db="EMBL/GenBank/DDBJ databases">
        <title>Paenibacillus sp. nov., isolated from tomato rhizosphere.</title>
        <authorList>
            <person name="Weon H.-Y."/>
            <person name="Lee S.A."/>
        </authorList>
    </citation>
    <scope>NUCLEOTIDE SEQUENCE [LARGE SCALE GENOMIC DNA]</scope>
    <source>
        <strain evidence="2 3">12200R-189</strain>
    </source>
</reference>
<protein>
    <recommendedName>
        <fullName evidence="4">Spore coat protein B</fullName>
    </recommendedName>
</protein>
<gene>
    <name evidence="2" type="ORF">GXP70_23540</name>
</gene>
<proteinExistence type="predicted"/>
<feature type="region of interest" description="Disordered" evidence="1">
    <location>
        <begin position="183"/>
        <end position="263"/>
    </location>
</feature>
<dbReference type="RefSeq" id="WP_162359087.1">
    <property type="nucleotide sequence ID" value="NZ_CP048209.1"/>
</dbReference>
<evidence type="ECO:0008006" key="4">
    <source>
        <dbReference type="Google" id="ProtNLM"/>
    </source>
</evidence>
<sequence length="263" mass="27575">MTNDAVSYKPYGMLADQGMQQEQGSMQHNHHKSSKSCKSGSQFMNDKVGMNVRINRGGPESLEGMLIGVQPGYLVLKSTGGHVYVNSSHVKSVTDLAAGSGGSRGSRGTRTGGTRTYIMANSFVGVLQHLTRKFVQINWGGPERIEGFIAQVGSEALLLVVGPELVQIPLYHIKTVNTAGIYASRGSRGSSGSGGNRNSSSGGNRNSSGGNRNSSSRGNRNSSSGGNRNASNRNTSSRNTSSKSSKSGKKSGKTSSTLRGKKG</sequence>
<evidence type="ECO:0000256" key="1">
    <source>
        <dbReference type="SAM" id="MobiDB-lite"/>
    </source>
</evidence>
<feature type="compositionally biased region" description="Low complexity" evidence="1">
    <location>
        <begin position="196"/>
        <end position="245"/>
    </location>
</feature>
<organism evidence="2 3">
    <name type="scientific">Paenibacillus lycopersici</name>
    <dbReference type="NCBI Taxonomy" id="2704462"/>
    <lineage>
        <taxon>Bacteria</taxon>
        <taxon>Bacillati</taxon>
        <taxon>Bacillota</taxon>
        <taxon>Bacilli</taxon>
        <taxon>Bacillales</taxon>
        <taxon>Paenibacillaceae</taxon>
        <taxon>Paenibacillus</taxon>
    </lineage>
</organism>
<dbReference type="KEGG" id="plyc:GXP70_23540"/>
<accession>A0A6C0G725</accession>
<feature type="region of interest" description="Disordered" evidence="1">
    <location>
        <begin position="20"/>
        <end position="42"/>
    </location>
</feature>
<name>A0A6C0G725_9BACL</name>
<feature type="compositionally biased region" description="Low complexity" evidence="1">
    <location>
        <begin position="253"/>
        <end position="263"/>
    </location>
</feature>
<dbReference type="EMBL" id="CP048209">
    <property type="protein sequence ID" value="QHT62655.1"/>
    <property type="molecule type" value="Genomic_DNA"/>
</dbReference>
<evidence type="ECO:0000313" key="3">
    <source>
        <dbReference type="Proteomes" id="UP000476064"/>
    </source>
</evidence>
<dbReference type="Proteomes" id="UP000476064">
    <property type="component" value="Chromosome"/>
</dbReference>
<keyword evidence="3" id="KW-1185">Reference proteome</keyword>
<dbReference type="AlphaFoldDB" id="A0A6C0G725"/>
<evidence type="ECO:0000313" key="2">
    <source>
        <dbReference type="EMBL" id="QHT62655.1"/>
    </source>
</evidence>